<dbReference type="EMBL" id="ACDY02000001">
    <property type="protein sequence ID" value="EEZ72706.1"/>
    <property type="molecule type" value="Genomic_DNA"/>
</dbReference>
<proteinExistence type="predicted"/>
<gene>
    <name evidence="1" type="ORF">NEICINOT_03139</name>
</gene>
<dbReference type="AlphaFoldDB" id="D0W0H2"/>
<reference evidence="1 2" key="1">
    <citation type="submission" date="2009-10" db="EMBL/GenBank/DDBJ databases">
        <authorList>
            <person name="Weinstock G."/>
            <person name="Sodergren E."/>
            <person name="Clifton S."/>
            <person name="Fulton L."/>
            <person name="Fulton B."/>
            <person name="Courtney L."/>
            <person name="Fronick C."/>
            <person name="Harrison M."/>
            <person name="Strong C."/>
            <person name="Farmer C."/>
            <person name="Delahaunty K."/>
            <person name="Markovic C."/>
            <person name="Hall O."/>
            <person name="Minx P."/>
            <person name="Tomlinson C."/>
            <person name="Mitreva M."/>
            <person name="Nelson J."/>
            <person name="Hou S."/>
            <person name="Wollam A."/>
            <person name="Pepin K.H."/>
            <person name="Johnson M."/>
            <person name="Bhonagiri V."/>
            <person name="Nash W.E."/>
            <person name="Warren W."/>
            <person name="Chinwalla A."/>
            <person name="Mardis E.R."/>
            <person name="Wilson R.K."/>
        </authorList>
    </citation>
    <scope>NUCLEOTIDE SEQUENCE [LARGE SCALE GENOMIC DNA]</scope>
    <source>
        <strain evidence="1 2">ATCC 14685</strain>
    </source>
</reference>
<comment type="caution">
    <text evidence="1">The sequence shown here is derived from an EMBL/GenBank/DDBJ whole genome shotgun (WGS) entry which is preliminary data.</text>
</comment>
<dbReference type="STRING" id="546262.NEICINOT_03139"/>
<organism evidence="1 2">
    <name type="scientific">Neisseria cinerea ATCC 14685</name>
    <dbReference type="NCBI Taxonomy" id="546262"/>
    <lineage>
        <taxon>Bacteria</taxon>
        <taxon>Pseudomonadati</taxon>
        <taxon>Pseudomonadota</taxon>
        <taxon>Betaproteobacteria</taxon>
        <taxon>Neisseriales</taxon>
        <taxon>Neisseriaceae</taxon>
        <taxon>Neisseria</taxon>
    </lineage>
</organism>
<accession>D0W0H2</accession>
<evidence type="ECO:0000313" key="2">
    <source>
        <dbReference type="Proteomes" id="UP000003294"/>
    </source>
</evidence>
<dbReference type="Proteomes" id="UP000003294">
    <property type="component" value="Unassembled WGS sequence"/>
</dbReference>
<name>D0W0H2_NEICI</name>
<sequence length="41" mass="4682">MLGQAFFMAVESVLSARDGFFADETAHRVALCAFRIWKPEY</sequence>
<evidence type="ECO:0000313" key="1">
    <source>
        <dbReference type="EMBL" id="EEZ72706.1"/>
    </source>
</evidence>
<protein>
    <submittedName>
        <fullName evidence="1">Uncharacterized protein</fullName>
    </submittedName>
</protein>